<protein>
    <recommendedName>
        <fullName evidence="1">Nucleotide-diphospho-sugar transferase domain-containing protein</fullName>
    </recommendedName>
</protein>
<dbReference type="Pfam" id="PF03407">
    <property type="entry name" value="Nucleotid_trans"/>
    <property type="match status" value="1"/>
</dbReference>
<dbReference type="PANTHER" id="PTHR47032">
    <property type="entry name" value="UDP-D-XYLOSE:L-FUCOSE ALPHA-1,3-D-XYLOSYLTRANSFERASE-RELATED"/>
    <property type="match status" value="1"/>
</dbReference>
<name>A0A8S3SJQ1_MYTED</name>
<dbReference type="PANTHER" id="PTHR47032:SF1">
    <property type="entry name" value="UDP-D-XYLOSE:L-FUCOSE ALPHA-1,3-D-XYLOSYLTRANSFERASE-RELATED"/>
    <property type="match status" value="1"/>
</dbReference>
<comment type="caution">
    <text evidence="2">The sequence shown here is derived from an EMBL/GenBank/DDBJ whole genome shotgun (WGS) entry which is preliminary data.</text>
</comment>
<gene>
    <name evidence="2" type="ORF">MEDL_32076</name>
</gene>
<proteinExistence type="predicted"/>
<reference evidence="2" key="1">
    <citation type="submission" date="2021-03" db="EMBL/GenBank/DDBJ databases">
        <authorList>
            <person name="Bekaert M."/>
        </authorList>
    </citation>
    <scope>NUCLEOTIDE SEQUENCE</scope>
</reference>
<evidence type="ECO:0000313" key="3">
    <source>
        <dbReference type="Proteomes" id="UP000683360"/>
    </source>
</evidence>
<sequence>MLLYFIRYFVLDFQSESKTNRRAVLNKDSNVALVLEAALQINDHPVLITLVNDGYLDMVQSWVCNTKLMGFHKQVIMITTSANATEKIKSLSPDITVVVLNVDKSMNEHQVYSHVGYVKIMILRTQIQLALLQNDIELYSFECDSVFLANPLPTLRAHSKKHDIVFISNYKSPKAINGGFLYLFPTPATKATFKQLNKMMLKLSEKIKFEPSNKTIPTYENDQVNLSIGVIFCLQRLKDTPVLPKCRDYVHTATGFIIIETNKHYIFDNKTYRKRPLHNDSNIDLVLEAALQIKDRPVMITIVNDGYINLVKSWICNTKHMGFHQQVIIIVTSPQGIDEIKNITRCHCRRFGC</sequence>
<dbReference type="EMBL" id="CAJPWZ010001599">
    <property type="protein sequence ID" value="CAG2218404.1"/>
    <property type="molecule type" value="Genomic_DNA"/>
</dbReference>
<dbReference type="InterPro" id="IPR005069">
    <property type="entry name" value="Nucl-diP-sugar_transferase"/>
</dbReference>
<accession>A0A8S3SJQ1</accession>
<organism evidence="2 3">
    <name type="scientific">Mytilus edulis</name>
    <name type="common">Blue mussel</name>
    <dbReference type="NCBI Taxonomy" id="6550"/>
    <lineage>
        <taxon>Eukaryota</taxon>
        <taxon>Metazoa</taxon>
        <taxon>Spiralia</taxon>
        <taxon>Lophotrochozoa</taxon>
        <taxon>Mollusca</taxon>
        <taxon>Bivalvia</taxon>
        <taxon>Autobranchia</taxon>
        <taxon>Pteriomorphia</taxon>
        <taxon>Mytilida</taxon>
        <taxon>Mytiloidea</taxon>
        <taxon>Mytilidae</taxon>
        <taxon>Mytilinae</taxon>
        <taxon>Mytilus</taxon>
    </lineage>
</organism>
<dbReference type="AlphaFoldDB" id="A0A8S3SJQ1"/>
<dbReference type="GO" id="GO:0005794">
    <property type="term" value="C:Golgi apparatus"/>
    <property type="evidence" value="ECO:0007669"/>
    <property type="project" value="TreeGrafter"/>
</dbReference>
<keyword evidence="3" id="KW-1185">Reference proteome</keyword>
<dbReference type="GO" id="GO:0016757">
    <property type="term" value="F:glycosyltransferase activity"/>
    <property type="evidence" value="ECO:0007669"/>
    <property type="project" value="TreeGrafter"/>
</dbReference>
<evidence type="ECO:0000313" key="2">
    <source>
        <dbReference type="EMBL" id="CAG2218404.1"/>
    </source>
</evidence>
<feature type="domain" description="Nucleotide-diphospho-sugar transferase" evidence="1">
    <location>
        <begin position="72"/>
        <end position="204"/>
    </location>
</feature>
<dbReference type="InterPro" id="IPR052636">
    <property type="entry name" value="UDP-D-xylose:L-fucose_XylT"/>
</dbReference>
<evidence type="ECO:0000259" key="1">
    <source>
        <dbReference type="Pfam" id="PF03407"/>
    </source>
</evidence>
<dbReference type="OrthoDB" id="1712432at2759"/>
<dbReference type="Proteomes" id="UP000683360">
    <property type="component" value="Unassembled WGS sequence"/>
</dbReference>